<dbReference type="CDD" id="cd14744">
    <property type="entry name" value="PAAR_CT_2"/>
    <property type="match status" value="1"/>
</dbReference>
<dbReference type="EMBL" id="CP069483">
    <property type="protein sequence ID" value="QRO80015.1"/>
    <property type="molecule type" value="Genomic_DNA"/>
</dbReference>
<dbReference type="RefSeq" id="WP_006765957.1">
    <property type="nucleotide sequence ID" value="NZ_CABVPR010000017.1"/>
</dbReference>
<organism evidence="1 2">
    <name type="scientific">Burkholderia dolosa</name>
    <dbReference type="NCBI Taxonomy" id="152500"/>
    <lineage>
        <taxon>Bacteria</taxon>
        <taxon>Pseudomonadati</taxon>
        <taxon>Pseudomonadota</taxon>
        <taxon>Betaproteobacteria</taxon>
        <taxon>Burkholderiales</taxon>
        <taxon>Burkholderiaceae</taxon>
        <taxon>Burkholderia</taxon>
        <taxon>Burkholderia cepacia complex</taxon>
    </lineage>
</organism>
<accession>A0A892IAA8</accession>
<gene>
    <name evidence="1" type="ORF">I6K02_16785</name>
</gene>
<reference evidence="1 2" key="1">
    <citation type="submission" date="2021-02" db="EMBL/GenBank/DDBJ databases">
        <title>FDA dAtabase for Regulatory Grade micrObial Sequences (FDA-ARGOS): Supporting development and validation of Infectious Disease Dx tests.</title>
        <authorList>
            <person name="Minogue T."/>
            <person name="Wolcott M."/>
            <person name="Wasieloski L."/>
            <person name="Aguilar W."/>
            <person name="Moore D."/>
            <person name="Jaissle J."/>
            <person name="Tallon L."/>
            <person name="Sadzewicz L."/>
            <person name="Zhao X."/>
            <person name="Boylan J."/>
            <person name="Ott S."/>
            <person name="Bowen H."/>
            <person name="Vavikolanu K."/>
            <person name="Mehta A."/>
            <person name="Aluvathingal J."/>
            <person name="Nadendla S."/>
            <person name="Yan Y."/>
            <person name="Sichtig H."/>
        </authorList>
    </citation>
    <scope>NUCLEOTIDE SEQUENCE [LARGE SCALE GENOMIC DNA]</scope>
    <source>
        <strain evidence="1 2">FDAARGOS_1272</strain>
    </source>
</reference>
<dbReference type="Proteomes" id="UP000625568">
    <property type="component" value="Chromosome 2"/>
</dbReference>
<dbReference type="InterPro" id="IPR008727">
    <property type="entry name" value="PAAR_motif"/>
</dbReference>
<keyword evidence="2" id="KW-1185">Reference proteome</keyword>
<name>A0A892IAA8_9BURK</name>
<dbReference type="GeneID" id="93129930"/>
<evidence type="ECO:0000313" key="2">
    <source>
        <dbReference type="Proteomes" id="UP000625568"/>
    </source>
</evidence>
<evidence type="ECO:0000313" key="1">
    <source>
        <dbReference type="EMBL" id="QRO80015.1"/>
    </source>
</evidence>
<dbReference type="AlphaFoldDB" id="A0A892IAA8"/>
<dbReference type="Pfam" id="PF05488">
    <property type="entry name" value="PAAR_motif"/>
    <property type="match status" value="1"/>
</dbReference>
<proteinExistence type="predicted"/>
<protein>
    <submittedName>
        <fullName evidence="1">PAAR domain-containing protein</fullName>
    </submittedName>
</protein>
<sequence length="83" mass="8973">MMDPVRIGDATDHGGVVISASKTMRFEGRFVARKGDEVTCPLHGDVKPNLIVDGDDTMTDDGVPIARHGFRAMCGCRLISSLR</sequence>
<dbReference type="Gene3D" id="2.60.200.60">
    <property type="match status" value="1"/>
</dbReference>